<dbReference type="EMBL" id="BPLR01008127">
    <property type="protein sequence ID" value="GIY22266.1"/>
    <property type="molecule type" value="Genomic_DNA"/>
</dbReference>
<comment type="caution">
    <text evidence="1">The sequence shown here is derived from an EMBL/GenBank/DDBJ whole genome shotgun (WGS) entry which is preliminary data.</text>
</comment>
<sequence length="107" mass="12097">MQDAPPRCNFLFTRSLGGHTSKAPFGYQGNAHRPFPLPWSPHRHFVRCRGLPYPCVAIITGKNSCVSVFFKTTVDSDFVEESSALGSIEINSLRHNLRFVIHQRSPR</sequence>
<dbReference type="AlphaFoldDB" id="A0AAV4RNA3"/>
<evidence type="ECO:0000313" key="1">
    <source>
        <dbReference type="EMBL" id="GIY22266.1"/>
    </source>
</evidence>
<reference evidence="1 2" key="1">
    <citation type="submission" date="2021-06" db="EMBL/GenBank/DDBJ databases">
        <title>Caerostris extrusa draft genome.</title>
        <authorList>
            <person name="Kono N."/>
            <person name="Arakawa K."/>
        </authorList>
    </citation>
    <scope>NUCLEOTIDE SEQUENCE [LARGE SCALE GENOMIC DNA]</scope>
</reference>
<proteinExistence type="predicted"/>
<evidence type="ECO:0000313" key="2">
    <source>
        <dbReference type="Proteomes" id="UP001054945"/>
    </source>
</evidence>
<name>A0AAV4RNA3_CAEEX</name>
<organism evidence="1 2">
    <name type="scientific">Caerostris extrusa</name>
    <name type="common">Bark spider</name>
    <name type="synonym">Caerostris bankana</name>
    <dbReference type="NCBI Taxonomy" id="172846"/>
    <lineage>
        <taxon>Eukaryota</taxon>
        <taxon>Metazoa</taxon>
        <taxon>Ecdysozoa</taxon>
        <taxon>Arthropoda</taxon>
        <taxon>Chelicerata</taxon>
        <taxon>Arachnida</taxon>
        <taxon>Araneae</taxon>
        <taxon>Araneomorphae</taxon>
        <taxon>Entelegynae</taxon>
        <taxon>Araneoidea</taxon>
        <taxon>Araneidae</taxon>
        <taxon>Caerostris</taxon>
    </lineage>
</organism>
<keyword evidence="2" id="KW-1185">Reference proteome</keyword>
<protein>
    <submittedName>
        <fullName evidence="1">Uncharacterized protein</fullName>
    </submittedName>
</protein>
<dbReference type="Proteomes" id="UP001054945">
    <property type="component" value="Unassembled WGS sequence"/>
</dbReference>
<accession>A0AAV4RNA3</accession>
<gene>
    <name evidence="1" type="ORF">CEXT_539491</name>
</gene>